<dbReference type="Proteomes" id="UP001064489">
    <property type="component" value="Chromosome 5"/>
</dbReference>
<dbReference type="AlphaFoldDB" id="A0AAD5NRW5"/>
<keyword evidence="3" id="KW-1185">Reference proteome</keyword>
<accession>A0AAD5NRW5</accession>
<dbReference type="PANTHER" id="PTHR35096:SF8">
    <property type="entry name" value="OS03G0308600 PROTEIN"/>
    <property type="match status" value="1"/>
</dbReference>
<reference evidence="2" key="2">
    <citation type="submission" date="2023-02" db="EMBL/GenBank/DDBJ databases">
        <authorList>
            <person name="Swenson N.G."/>
            <person name="Wegrzyn J.L."/>
            <person name="Mcevoy S.L."/>
        </authorList>
    </citation>
    <scope>NUCLEOTIDE SEQUENCE</scope>
    <source>
        <strain evidence="2">91603</strain>
        <tissue evidence="2">Leaf</tissue>
    </source>
</reference>
<dbReference type="InterPro" id="IPR056689">
    <property type="entry name" value="DUF7787"/>
</dbReference>
<evidence type="ECO:0000313" key="3">
    <source>
        <dbReference type="Proteomes" id="UP001064489"/>
    </source>
</evidence>
<organism evidence="2 3">
    <name type="scientific">Acer negundo</name>
    <name type="common">Box elder</name>
    <dbReference type="NCBI Taxonomy" id="4023"/>
    <lineage>
        <taxon>Eukaryota</taxon>
        <taxon>Viridiplantae</taxon>
        <taxon>Streptophyta</taxon>
        <taxon>Embryophyta</taxon>
        <taxon>Tracheophyta</taxon>
        <taxon>Spermatophyta</taxon>
        <taxon>Magnoliopsida</taxon>
        <taxon>eudicotyledons</taxon>
        <taxon>Gunneridae</taxon>
        <taxon>Pentapetalae</taxon>
        <taxon>rosids</taxon>
        <taxon>malvids</taxon>
        <taxon>Sapindales</taxon>
        <taxon>Sapindaceae</taxon>
        <taxon>Hippocastanoideae</taxon>
        <taxon>Acereae</taxon>
        <taxon>Acer</taxon>
    </lineage>
</organism>
<dbReference type="PANTHER" id="PTHR35096">
    <property type="entry name" value="BNAA08G28570D PROTEIN"/>
    <property type="match status" value="1"/>
</dbReference>
<reference evidence="2" key="1">
    <citation type="journal article" date="2022" name="Plant J.">
        <title>Strategies of tolerance reflected in two North American maple genomes.</title>
        <authorList>
            <person name="McEvoy S.L."/>
            <person name="Sezen U.U."/>
            <person name="Trouern-Trend A."/>
            <person name="McMahon S.M."/>
            <person name="Schaberg P.G."/>
            <person name="Yang J."/>
            <person name="Wegrzyn J.L."/>
            <person name="Swenson N.G."/>
        </authorList>
    </citation>
    <scope>NUCLEOTIDE SEQUENCE</scope>
    <source>
        <strain evidence="2">91603</strain>
    </source>
</reference>
<evidence type="ECO:0000313" key="2">
    <source>
        <dbReference type="EMBL" id="KAI9177132.1"/>
    </source>
</evidence>
<sequence length="189" mass="20761">MRKARKEEKLSMEEYLDFIVSPKEAALTVQFLNQIVSMHGFKKNHQTRKSVLSEAVNTIDLMNPSRSTLEENISPCASIALGDIMVDLNDLGWQECCITSIKTLGSGQDKDEVKINGLSSLKQSTNASKVPKSRVSFAGHACGIGGELSASTQFGLELRARKVFPVFSLLDLAGFLPKQIRGRSVIFVK</sequence>
<dbReference type="EMBL" id="JAJSOW010000102">
    <property type="protein sequence ID" value="KAI9177132.1"/>
    <property type="molecule type" value="Genomic_DNA"/>
</dbReference>
<evidence type="ECO:0000259" key="1">
    <source>
        <dbReference type="Pfam" id="PF25042"/>
    </source>
</evidence>
<feature type="domain" description="DUF7787" evidence="1">
    <location>
        <begin position="6"/>
        <end position="63"/>
    </location>
</feature>
<comment type="caution">
    <text evidence="2">The sequence shown here is derived from an EMBL/GenBank/DDBJ whole genome shotgun (WGS) entry which is preliminary data.</text>
</comment>
<name>A0AAD5NRW5_ACENE</name>
<gene>
    <name evidence="2" type="ORF">LWI28_011456</name>
</gene>
<proteinExistence type="predicted"/>
<protein>
    <recommendedName>
        <fullName evidence="1">DUF7787 domain-containing protein</fullName>
    </recommendedName>
</protein>
<dbReference type="Pfam" id="PF25042">
    <property type="entry name" value="DUF7787"/>
    <property type="match status" value="1"/>
</dbReference>